<feature type="non-terminal residue" evidence="3">
    <location>
        <position position="1"/>
    </location>
</feature>
<dbReference type="Proteomes" id="UP000006514">
    <property type="component" value="Unassembled WGS sequence"/>
</dbReference>
<dbReference type="AlphaFoldDB" id="J0D5U3"/>
<dbReference type="GO" id="GO:0005794">
    <property type="term" value="C:Golgi apparatus"/>
    <property type="evidence" value="ECO:0007669"/>
    <property type="project" value="TreeGrafter"/>
</dbReference>
<evidence type="ECO:0000313" key="4">
    <source>
        <dbReference type="Proteomes" id="UP000006514"/>
    </source>
</evidence>
<dbReference type="OrthoDB" id="3044384at2759"/>
<dbReference type="InParanoid" id="J0D5U3"/>
<protein>
    <recommendedName>
        <fullName evidence="2">Sortilin N-terminal domain-containing protein</fullName>
    </recommendedName>
</protein>
<dbReference type="GO" id="GO:0006892">
    <property type="term" value="P:post-Golgi vesicle-mediated transport"/>
    <property type="evidence" value="ECO:0007669"/>
    <property type="project" value="TreeGrafter"/>
</dbReference>
<dbReference type="InterPro" id="IPR050310">
    <property type="entry name" value="VPS10-sortilin"/>
</dbReference>
<gene>
    <name evidence="3" type="ORF">AURDEDRAFT_76407</name>
</gene>
<keyword evidence="1" id="KW-0677">Repeat</keyword>
<dbReference type="GO" id="GO:0016020">
    <property type="term" value="C:membrane"/>
    <property type="evidence" value="ECO:0007669"/>
    <property type="project" value="TreeGrafter"/>
</dbReference>
<dbReference type="PANTHER" id="PTHR12106:SF27">
    <property type="entry name" value="SORTILIN-RELATED RECEPTOR"/>
    <property type="match status" value="1"/>
</dbReference>
<sequence>LHTNANVGNFFISNSNGSYFVESLKDTNRNDAGFVDFKNIVGVEGVGLANVRGAPGCPPSDKSDDCALRLPHNFGRILSSSAPGFVMGVGSTGVSLLQYDQ</sequence>
<dbReference type="EMBL" id="JH687986">
    <property type="protein sequence ID" value="EJD34180.1"/>
    <property type="molecule type" value="Genomic_DNA"/>
</dbReference>
<evidence type="ECO:0000313" key="3">
    <source>
        <dbReference type="EMBL" id="EJD34180.1"/>
    </source>
</evidence>
<proteinExistence type="predicted"/>
<keyword evidence="4" id="KW-1185">Reference proteome</keyword>
<reference evidence="4" key="1">
    <citation type="journal article" date="2012" name="Science">
        <title>The Paleozoic origin of enzymatic lignin decomposition reconstructed from 31 fungal genomes.</title>
        <authorList>
            <person name="Floudas D."/>
            <person name="Binder M."/>
            <person name="Riley R."/>
            <person name="Barry K."/>
            <person name="Blanchette R.A."/>
            <person name="Henrissat B."/>
            <person name="Martinez A.T."/>
            <person name="Otillar R."/>
            <person name="Spatafora J.W."/>
            <person name="Yadav J.S."/>
            <person name="Aerts A."/>
            <person name="Benoit I."/>
            <person name="Boyd A."/>
            <person name="Carlson A."/>
            <person name="Copeland A."/>
            <person name="Coutinho P.M."/>
            <person name="de Vries R.P."/>
            <person name="Ferreira P."/>
            <person name="Findley K."/>
            <person name="Foster B."/>
            <person name="Gaskell J."/>
            <person name="Glotzer D."/>
            <person name="Gorecki P."/>
            <person name="Heitman J."/>
            <person name="Hesse C."/>
            <person name="Hori C."/>
            <person name="Igarashi K."/>
            <person name="Jurgens J.A."/>
            <person name="Kallen N."/>
            <person name="Kersten P."/>
            <person name="Kohler A."/>
            <person name="Kuees U."/>
            <person name="Kumar T.K.A."/>
            <person name="Kuo A."/>
            <person name="LaButti K."/>
            <person name="Larrondo L.F."/>
            <person name="Lindquist E."/>
            <person name="Ling A."/>
            <person name="Lombard V."/>
            <person name="Lucas S."/>
            <person name="Lundell T."/>
            <person name="Martin R."/>
            <person name="McLaughlin D.J."/>
            <person name="Morgenstern I."/>
            <person name="Morin E."/>
            <person name="Murat C."/>
            <person name="Nagy L.G."/>
            <person name="Nolan M."/>
            <person name="Ohm R.A."/>
            <person name="Patyshakuliyeva A."/>
            <person name="Rokas A."/>
            <person name="Ruiz-Duenas F.J."/>
            <person name="Sabat G."/>
            <person name="Salamov A."/>
            <person name="Samejima M."/>
            <person name="Schmutz J."/>
            <person name="Slot J.C."/>
            <person name="St John F."/>
            <person name="Stenlid J."/>
            <person name="Sun H."/>
            <person name="Sun S."/>
            <person name="Syed K."/>
            <person name="Tsang A."/>
            <person name="Wiebenga A."/>
            <person name="Young D."/>
            <person name="Pisabarro A."/>
            <person name="Eastwood D.C."/>
            <person name="Martin F."/>
            <person name="Cullen D."/>
            <person name="Grigoriev I.V."/>
            <person name="Hibbett D.S."/>
        </authorList>
    </citation>
    <scope>NUCLEOTIDE SEQUENCE [LARGE SCALE GENOMIC DNA]</scope>
    <source>
        <strain evidence="4">TFB10046</strain>
    </source>
</reference>
<accession>J0D5U3</accession>
<evidence type="ECO:0000259" key="2">
    <source>
        <dbReference type="Pfam" id="PF15902"/>
    </source>
</evidence>
<organism evidence="3 4">
    <name type="scientific">Auricularia subglabra (strain TFB-10046 / SS5)</name>
    <name type="common">White-rot fungus</name>
    <name type="synonym">Auricularia delicata (strain TFB10046)</name>
    <dbReference type="NCBI Taxonomy" id="717982"/>
    <lineage>
        <taxon>Eukaryota</taxon>
        <taxon>Fungi</taxon>
        <taxon>Dikarya</taxon>
        <taxon>Basidiomycota</taxon>
        <taxon>Agaricomycotina</taxon>
        <taxon>Agaricomycetes</taxon>
        <taxon>Auriculariales</taxon>
        <taxon>Auriculariaceae</taxon>
        <taxon>Auricularia</taxon>
    </lineage>
</organism>
<dbReference type="InterPro" id="IPR031778">
    <property type="entry name" value="Sortilin_N"/>
</dbReference>
<feature type="domain" description="Sortilin N-terminal" evidence="2">
    <location>
        <begin position="4"/>
        <end position="51"/>
    </location>
</feature>
<dbReference type="KEGG" id="adl:AURDEDRAFT_76407"/>
<evidence type="ECO:0000256" key="1">
    <source>
        <dbReference type="ARBA" id="ARBA00022737"/>
    </source>
</evidence>
<dbReference type="PANTHER" id="PTHR12106">
    <property type="entry name" value="SORTILIN RELATED"/>
    <property type="match status" value="1"/>
</dbReference>
<dbReference type="Pfam" id="PF15902">
    <property type="entry name" value="Sortilin-Vps10"/>
    <property type="match status" value="1"/>
</dbReference>
<name>J0D5U3_AURST</name>